<dbReference type="EMBL" id="QEXV01000001">
    <property type="protein sequence ID" value="PWE18124.1"/>
    <property type="molecule type" value="Genomic_DNA"/>
</dbReference>
<feature type="active site" description="Proton donor/acceptor" evidence="9">
    <location>
        <position position="58"/>
    </location>
</feature>
<dbReference type="Pfam" id="PF04199">
    <property type="entry name" value="Cyclase"/>
    <property type="match status" value="1"/>
</dbReference>
<keyword evidence="5 9" id="KW-0862">Zinc</keyword>
<sequence>MGELIDISPAVAPGLPVWPGDTPVAFERTWGMEAGSPVNVSKTVMSTHTGAHADAPLHYAADGADIASVDPAAYVGPCSVVHAIDPGPAVSVDQVEAGLARIGPDAPVERVLIRTYRAAPVTAWDPAFAAVAPETIDWLADRGARLIGVDTASLDPQESKTMDAHKRVAACDMRILEGLVLDAVEEGVYELIAPPLKLAGLDAAPVRALLRRLP</sequence>
<feature type="binding site" evidence="9">
    <location>
        <position position="177"/>
    </location>
    <ligand>
        <name>Zn(2+)</name>
        <dbReference type="ChEBI" id="CHEBI:29105"/>
        <label>1</label>
    </ligand>
</feature>
<evidence type="ECO:0000256" key="3">
    <source>
        <dbReference type="ARBA" id="ARBA00022723"/>
    </source>
</evidence>
<dbReference type="AlphaFoldDB" id="A0A2U2BVX5"/>
<dbReference type="PANTHER" id="PTHR31118">
    <property type="entry name" value="CYCLASE-LIKE PROTEIN 2"/>
    <property type="match status" value="1"/>
</dbReference>
<feature type="binding site" evidence="9">
    <location>
        <position position="165"/>
    </location>
    <ligand>
        <name>Zn(2+)</name>
        <dbReference type="ChEBI" id="CHEBI:29105"/>
        <label>2</label>
    </ligand>
</feature>
<dbReference type="HAMAP" id="MF_01969">
    <property type="entry name" value="KynB"/>
    <property type="match status" value="1"/>
</dbReference>
<evidence type="ECO:0000256" key="7">
    <source>
        <dbReference type="ARBA" id="ARBA00048496"/>
    </source>
</evidence>
<comment type="cofactor">
    <cofactor evidence="9">
        <name>Zn(2+)</name>
        <dbReference type="ChEBI" id="CHEBI:29105"/>
    </cofactor>
    <text evidence="9">Binds 2 zinc ions per subunit.</text>
</comment>
<feature type="binding site" evidence="9">
    <location>
        <position position="18"/>
    </location>
    <ligand>
        <name>substrate</name>
    </ligand>
</feature>
<dbReference type="EC" id="3.5.1.9" evidence="9"/>
<feature type="binding site" evidence="9">
    <location>
        <position position="54"/>
    </location>
    <ligand>
        <name>Zn(2+)</name>
        <dbReference type="ChEBI" id="CHEBI:29105"/>
        <label>1</label>
    </ligand>
</feature>
<dbReference type="Proteomes" id="UP000245168">
    <property type="component" value="Unassembled WGS sequence"/>
</dbReference>
<evidence type="ECO:0000256" key="8">
    <source>
        <dbReference type="ARBA" id="ARBA00060547"/>
    </source>
</evidence>
<dbReference type="GO" id="GO:0004061">
    <property type="term" value="F:arylformamidase activity"/>
    <property type="evidence" value="ECO:0007669"/>
    <property type="project" value="UniProtKB-UniRule"/>
</dbReference>
<gene>
    <name evidence="9 10" type="primary">kynB</name>
    <name evidence="10" type="ORF">DDZ18_00465</name>
</gene>
<evidence type="ECO:0000313" key="11">
    <source>
        <dbReference type="Proteomes" id="UP000245168"/>
    </source>
</evidence>
<name>A0A2U2BVX5_9PROT</name>
<comment type="similarity">
    <text evidence="9">Belongs to the Cyclase 1 superfamily. KynB family.</text>
</comment>
<dbReference type="OrthoDB" id="9777007at2"/>
<keyword evidence="6 9" id="KW-0823">Tryptophan catabolism</keyword>
<evidence type="ECO:0000256" key="4">
    <source>
        <dbReference type="ARBA" id="ARBA00022801"/>
    </source>
</evidence>
<dbReference type="RefSeq" id="WP_109251398.1">
    <property type="nucleotide sequence ID" value="NZ_QEXV01000001.1"/>
</dbReference>
<dbReference type="FunFam" id="3.50.30.50:FF:000001">
    <property type="entry name" value="Kynurenine formamidase"/>
    <property type="match status" value="1"/>
</dbReference>
<comment type="caution">
    <text evidence="10">The sequence shown here is derived from an EMBL/GenBank/DDBJ whole genome shotgun (WGS) entry which is preliminary data.</text>
</comment>
<dbReference type="SUPFAM" id="SSF102198">
    <property type="entry name" value="Putative cyclase"/>
    <property type="match status" value="1"/>
</dbReference>
<keyword evidence="3 9" id="KW-0479">Metal-binding</keyword>
<dbReference type="NCBIfam" id="TIGR03035">
    <property type="entry name" value="trp_arylform"/>
    <property type="match status" value="1"/>
</dbReference>
<dbReference type="PANTHER" id="PTHR31118:SF32">
    <property type="entry name" value="KYNURENINE FORMAMIDASE"/>
    <property type="match status" value="1"/>
</dbReference>
<dbReference type="InterPro" id="IPR037175">
    <property type="entry name" value="KFase_sf"/>
</dbReference>
<dbReference type="GO" id="GO:0004328">
    <property type="term" value="F:formamidase activity"/>
    <property type="evidence" value="ECO:0007669"/>
    <property type="project" value="InterPro"/>
</dbReference>
<keyword evidence="11" id="KW-1185">Reference proteome</keyword>
<evidence type="ECO:0000256" key="2">
    <source>
        <dbReference type="ARBA" id="ARBA00011738"/>
    </source>
</evidence>
<comment type="pathway">
    <text evidence="8 9">Amino-acid degradation; L-tryptophan degradation via kynurenine pathway; L-kynurenine from L-tryptophan: step 2/2.</text>
</comment>
<feature type="binding site" evidence="9">
    <location>
        <position position="54"/>
    </location>
    <ligand>
        <name>Zn(2+)</name>
        <dbReference type="ChEBI" id="CHEBI:29105"/>
        <label>2</label>
    </ligand>
</feature>
<reference evidence="11" key="1">
    <citation type="submission" date="2018-05" db="EMBL/GenBank/DDBJ databases">
        <authorList>
            <person name="Liu B.-T."/>
        </authorList>
    </citation>
    <scope>NUCLEOTIDE SEQUENCE [LARGE SCALE GENOMIC DNA]</scope>
    <source>
        <strain evidence="11">WD6-1</strain>
    </source>
</reference>
<dbReference type="GO" id="GO:0019441">
    <property type="term" value="P:L-tryptophan catabolic process to kynurenine"/>
    <property type="evidence" value="ECO:0007669"/>
    <property type="project" value="UniProtKB-UniRule"/>
</dbReference>
<dbReference type="UniPathway" id="UPA00333">
    <property type="reaction ID" value="UER00454"/>
</dbReference>
<comment type="catalytic activity">
    <reaction evidence="7 9">
        <text>N-formyl-L-kynurenine + H2O = L-kynurenine + formate + H(+)</text>
        <dbReference type="Rhea" id="RHEA:13009"/>
        <dbReference type="ChEBI" id="CHEBI:15377"/>
        <dbReference type="ChEBI" id="CHEBI:15378"/>
        <dbReference type="ChEBI" id="CHEBI:15740"/>
        <dbReference type="ChEBI" id="CHEBI:57959"/>
        <dbReference type="ChEBI" id="CHEBI:58629"/>
        <dbReference type="EC" id="3.5.1.9"/>
    </reaction>
</comment>
<proteinExistence type="inferred from homology"/>
<feature type="binding site" evidence="9">
    <location>
        <position position="52"/>
    </location>
    <ligand>
        <name>Zn(2+)</name>
        <dbReference type="ChEBI" id="CHEBI:29105"/>
        <label>1</label>
    </ligand>
</feature>
<evidence type="ECO:0000256" key="1">
    <source>
        <dbReference type="ARBA" id="ARBA00002204"/>
    </source>
</evidence>
<dbReference type="GO" id="GO:0008270">
    <property type="term" value="F:zinc ion binding"/>
    <property type="evidence" value="ECO:0007669"/>
    <property type="project" value="UniProtKB-UniRule"/>
</dbReference>
<evidence type="ECO:0000256" key="6">
    <source>
        <dbReference type="ARBA" id="ARBA00023079"/>
    </source>
</evidence>
<evidence type="ECO:0000256" key="5">
    <source>
        <dbReference type="ARBA" id="ARBA00022833"/>
    </source>
</evidence>
<organism evidence="10 11">
    <name type="scientific">Marinicauda salina</name>
    <dbReference type="NCBI Taxonomy" id="2135793"/>
    <lineage>
        <taxon>Bacteria</taxon>
        <taxon>Pseudomonadati</taxon>
        <taxon>Pseudomonadota</taxon>
        <taxon>Alphaproteobacteria</taxon>
        <taxon>Maricaulales</taxon>
        <taxon>Maricaulaceae</taxon>
        <taxon>Marinicauda</taxon>
    </lineage>
</organism>
<comment type="subunit">
    <text evidence="2 9">Homodimer.</text>
</comment>
<comment type="function">
    <text evidence="1 9">Catalyzes the hydrolysis of N-formyl-L-kynurenine to L-kynurenine, the second step in the kynurenine pathway of tryptophan degradation.</text>
</comment>
<evidence type="ECO:0000256" key="9">
    <source>
        <dbReference type="HAMAP-Rule" id="MF_01969"/>
    </source>
</evidence>
<protein>
    <recommendedName>
        <fullName evidence="9">Kynurenine formamidase</fullName>
        <shortName evidence="9">KFA</shortName>
        <shortName evidence="9">KFase</shortName>
        <ecNumber evidence="9">3.5.1.9</ecNumber>
    </recommendedName>
    <alternativeName>
        <fullName evidence="9">Arylformamidase</fullName>
    </alternativeName>
    <alternativeName>
        <fullName evidence="9">N-formylkynurenine formamidase</fullName>
        <shortName evidence="9">FKF</shortName>
    </alternativeName>
</protein>
<dbReference type="Gene3D" id="3.50.30.50">
    <property type="entry name" value="Putative cyclase"/>
    <property type="match status" value="1"/>
</dbReference>
<keyword evidence="4 9" id="KW-0378">Hydrolase</keyword>
<dbReference type="InterPro" id="IPR017484">
    <property type="entry name" value="Kynurenine_formamidase_bac"/>
</dbReference>
<evidence type="ECO:0000313" key="10">
    <source>
        <dbReference type="EMBL" id="PWE18124.1"/>
    </source>
</evidence>
<accession>A0A2U2BVX5</accession>
<feature type="binding site" evidence="9">
    <location>
        <position position="177"/>
    </location>
    <ligand>
        <name>Zn(2+)</name>
        <dbReference type="ChEBI" id="CHEBI:29105"/>
        <label>2</label>
    </ligand>
</feature>
<dbReference type="InterPro" id="IPR007325">
    <property type="entry name" value="KFase/CYL"/>
</dbReference>
<feature type="binding site" evidence="9">
    <location>
        <position position="48"/>
    </location>
    <ligand>
        <name>Zn(2+)</name>
        <dbReference type="ChEBI" id="CHEBI:29105"/>
        <label>1</label>
    </ligand>
</feature>